<dbReference type="EMBL" id="JAACJJ010000056">
    <property type="protein sequence ID" value="KAF5313256.1"/>
    <property type="molecule type" value="Genomic_DNA"/>
</dbReference>
<evidence type="ECO:0008006" key="3">
    <source>
        <dbReference type="Google" id="ProtNLM"/>
    </source>
</evidence>
<dbReference type="SUPFAM" id="SSF52833">
    <property type="entry name" value="Thioredoxin-like"/>
    <property type="match status" value="1"/>
</dbReference>
<comment type="caution">
    <text evidence="1">The sequence shown here is derived from an EMBL/GenBank/DDBJ whole genome shotgun (WGS) entry which is preliminary data.</text>
</comment>
<dbReference type="OrthoDB" id="40334at2759"/>
<name>A0A8H5EUY7_9AGAR</name>
<organism evidence="1 2">
    <name type="scientific">Psilocybe cf. subviscida</name>
    <dbReference type="NCBI Taxonomy" id="2480587"/>
    <lineage>
        <taxon>Eukaryota</taxon>
        <taxon>Fungi</taxon>
        <taxon>Dikarya</taxon>
        <taxon>Basidiomycota</taxon>
        <taxon>Agaricomycotina</taxon>
        <taxon>Agaricomycetes</taxon>
        <taxon>Agaricomycetidae</taxon>
        <taxon>Agaricales</taxon>
        <taxon>Agaricineae</taxon>
        <taxon>Strophariaceae</taxon>
        <taxon>Psilocybe</taxon>
    </lineage>
</organism>
<dbReference type="PANTHER" id="PTHR28630:SF3">
    <property type="entry name" value="PEROXIREDOXIN-LIKE 2C"/>
    <property type="match status" value="1"/>
</dbReference>
<keyword evidence="2" id="KW-1185">Reference proteome</keyword>
<dbReference type="AlphaFoldDB" id="A0A8H5EUY7"/>
<evidence type="ECO:0000313" key="2">
    <source>
        <dbReference type="Proteomes" id="UP000567179"/>
    </source>
</evidence>
<dbReference type="InterPro" id="IPR036249">
    <property type="entry name" value="Thioredoxin-like_sf"/>
</dbReference>
<sequence>MSTKLSVPPHSTPDEQTISTAAELELLDKHGNNVKFAEIFQSQKAIVVFVRHFFCGSCQSYVQALASVPQEALAASDARIIVIGCGEAQPIEMYAKMTGLSDDNIYANPSRSVYYALGMDAGNTLTTPPGVERRSYMPKNDFINATSSIFVSLIRRC</sequence>
<accession>A0A8H5EUY7</accession>
<proteinExistence type="predicted"/>
<dbReference type="Proteomes" id="UP000567179">
    <property type="component" value="Unassembled WGS sequence"/>
</dbReference>
<dbReference type="InterPro" id="IPR032801">
    <property type="entry name" value="PXL2A/B/C"/>
</dbReference>
<dbReference type="PANTHER" id="PTHR28630">
    <property type="match status" value="1"/>
</dbReference>
<dbReference type="Pfam" id="PF13911">
    <property type="entry name" value="AhpC-TSA_2"/>
    <property type="match status" value="1"/>
</dbReference>
<evidence type="ECO:0000313" key="1">
    <source>
        <dbReference type="EMBL" id="KAF5313256.1"/>
    </source>
</evidence>
<reference evidence="1 2" key="1">
    <citation type="journal article" date="2020" name="ISME J.">
        <title>Uncovering the hidden diversity of litter-decomposition mechanisms in mushroom-forming fungi.</title>
        <authorList>
            <person name="Floudas D."/>
            <person name="Bentzer J."/>
            <person name="Ahren D."/>
            <person name="Johansson T."/>
            <person name="Persson P."/>
            <person name="Tunlid A."/>
        </authorList>
    </citation>
    <scope>NUCLEOTIDE SEQUENCE [LARGE SCALE GENOMIC DNA]</scope>
    <source>
        <strain evidence="1 2">CBS 101986</strain>
    </source>
</reference>
<protein>
    <recommendedName>
        <fullName evidence="3">Thioredoxin domain-containing protein</fullName>
    </recommendedName>
</protein>
<gene>
    <name evidence="1" type="ORF">D9619_002366</name>
</gene>
<dbReference type="Gene3D" id="3.40.30.10">
    <property type="entry name" value="Glutaredoxin"/>
    <property type="match status" value="1"/>
</dbReference>